<evidence type="ECO:0000256" key="1">
    <source>
        <dbReference type="SAM" id="Phobius"/>
    </source>
</evidence>
<reference evidence="3" key="1">
    <citation type="submission" date="2015-07" db="EMBL/GenBank/DDBJ databases">
        <authorList>
            <person name="Urmite Genomes"/>
        </authorList>
    </citation>
    <scope>NUCLEOTIDE SEQUENCE [LARGE SCALE GENOMIC DNA]</scope>
    <source>
        <strain evidence="3">type strain: ATCC 49404</strain>
    </source>
</reference>
<evidence type="ECO:0000313" key="3">
    <source>
        <dbReference type="Proteomes" id="UP000199147"/>
    </source>
</evidence>
<protein>
    <submittedName>
        <fullName evidence="2">Uncharacterized protein</fullName>
    </submittedName>
</protein>
<gene>
    <name evidence="2" type="ORF">BN2156_02392</name>
</gene>
<keyword evidence="3" id="KW-1185">Reference proteome</keyword>
<keyword evidence="1" id="KW-1133">Transmembrane helix</keyword>
<proteinExistence type="predicted"/>
<organism evidence="2 3">
    <name type="scientific">Mycolicibacterium neworleansense</name>
    <dbReference type="NCBI Taxonomy" id="146018"/>
    <lineage>
        <taxon>Bacteria</taxon>
        <taxon>Bacillati</taxon>
        <taxon>Actinomycetota</taxon>
        <taxon>Actinomycetes</taxon>
        <taxon>Mycobacteriales</taxon>
        <taxon>Mycobacteriaceae</taxon>
        <taxon>Mycolicibacterium</taxon>
    </lineage>
</organism>
<keyword evidence="1" id="KW-0812">Transmembrane</keyword>
<dbReference type="EMBL" id="CWKH01000001">
    <property type="protein sequence ID" value="CRZ15530.1"/>
    <property type="molecule type" value="Genomic_DNA"/>
</dbReference>
<name>A0A0H5RMX2_9MYCO</name>
<accession>A0A0H5RMX2</accession>
<sequence length="82" mass="8661">MASGPKPAEEPALLATVQAGCYFRLLLAWASALAATDFVFADDFGLLKSAEAFFATFALVTLVLLDLAIVFSSFPCHCMALA</sequence>
<evidence type="ECO:0000313" key="2">
    <source>
        <dbReference type="EMBL" id="CRZ15530.1"/>
    </source>
</evidence>
<feature type="transmembrane region" description="Helical" evidence="1">
    <location>
        <begin position="12"/>
        <end position="32"/>
    </location>
</feature>
<keyword evidence="1" id="KW-0472">Membrane</keyword>
<dbReference type="Proteomes" id="UP000199147">
    <property type="component" value="Unassembled WGS sequence"/>
</dbReference>
<feature type="transmembrane region" description="Helical" evidence="1">
    <location>
        <begin position="52"/>
        <end position="74"/>
    </location>
</feature>
<dbReference type="AlphaFoldDB" id="A0A0H5RMX2"/>
<dbReference type="RefSeq" id="WP_159402834.1">
    <property type="nucleotide sequence ID" value="NZ_CWKH01000001.1"/>
</dbReference>